<dbReference type="InterPro" id="IPR032818">
    <property type="entry name" value="DedA-like"/>
</dbReference>
<feature type="transmembrane region" description="Helical" evidence="7">
    <location>
        <begin position="134"/>
        <end position="152"/>
    </location>
</feature>
<dbReference type="RefSeq" id="WP_183584117.1">
    <property type="nucleotide sequence ID" value="NZ_JACHXJ010000004.1"/>
</dbReference>
<dbReference type="Proteomes" id="UP000517523">
    <property type="component" value="Unassembled WGS sequence"/>
</dbReference>
<comment type="caution">
    <text evidence="9">The sequence shown here is derived from an EMBL/GenBank/DDBJ whole genome shotgun (WGS) entry which is preliminary data.</text>
</comment>
<keyword evidence="3 7" id="KW-1003">Cell membrane</keyword>
<feature type="transmembrane region" description="Helical" evidence="7">
    <location>
        <begin position="50"/>
        <end position="75"/>
    </location>
</feature>
<dbReference type="GO" id="GO:0005886">
    <property type="term" value="C:plasma membrane"/>
    <property type="evidence" value="ECO:0007669"/>
    <property type="project" value="UniProtKB-SubCell"/>
</dbReference>
<dbReference type="InterPro" id="IPR032816">
    <property type="entry name" value="VTT_dom"/>
</dbReference>
<evidence type="ECO:0000256" key="2">
    <source>
        <dbReference type="ARBA" id="ARBA00010792"/>
    </source>
</evidence>
<comment type="similarity">
    <text evidence="2 7">Belongs to the DedA family.</text>
</comment>
<keyword evidence="4 7" id="KW-0812">Transmembrane</keyword>
<evidence type="ECO:0000259" key="8">
    <source>
        <dbReference type="Pfam" id="PF09335"/>
    </source>
</evidence>
<proteinExistence type="inferred from homology"/>
<accession>A0A839TT72</accession>
<keyword evidence="5 7" id="KW-1133">Transmembrane helix</keyword>
<evidence type="ECO:0000256" key="5">
    <source>
        <dbReference type="ARBA" id="ARBA00022989"/>
    </source>
</evidence>
<name>A0A839TT72_9BACL</name>
<evidence type="ECO:0000256" key="3">
    <source>
        <dbReference type="ARBA" id="ARBA00022475"/>
    </source>
</evidence>
<evidence type="ECO:0000256" key="7">
    <source>
        <dbReference type="RuleBase" id="RU367016"/>
    </source>
</evidence>
<reference evidence="9 10" key="1">
    <citation type="submission" date="2020-08" db="EMBL/GenBank/DDBJ databases">
        <title>Genomic Encyclopedia of Type Strains, Phase III (KMG-III): the genomes of soil and plant-associated and newly described type strains.</title>
        <authorList>
            <person name="Whitman W."/>
        </authorList>
    </citation>
    <scope>NUCLEOTIDE SEQUENCE [LARGE SCALE GENOMIC DNA]</scope>
    <source>
        <strain evidence="9 10">CECT 5831</strain>
    </source>
</reference>
<dbReference type="EMBL" id="JACHXJ010000004">
    <property type="protein sequence ID" value="MBB3129932.1"/>
    <property type="molecule type" value="Genomic_DNA"/>
</dbReference>
<comment type="caution">
    <text evidence="7">Lacks conserved residue(s) required for the propagation of feature annotation.</text>
</comment>
<keyword evidence="6 7" id="KW-0472">Membrane</keyword>
<sequence length="168" mass="18366">MDTLMGLIEQVGYVAFFFVLCLGVIGLPLPNEVVVMIGGVLAGTGHLAPVSSFITIYLGICSGLTVGFVVSRLAASRLLDRLTRSKRMAKYINKAELLNRKYGNMAMCISVFLPVLRNVTPYAVGMKGMAYRRFALVSYTTAFVWTLLYFLIGSTLGLQVDDISTMFA</sequence>
<feature type="transmembrane region" description="Helical" evidence="7">
    <location>
        <begin position="12"/>
        <end position="30"/>
    </location>
</feature>
<feature type="domain" description="VTT" evidence="8">
    <location>
        <begin position="29"/>
        <end position="154"/>
    </location>
</feature>
<dbReference type="PANTHER" id="PTHR30353:SF15">
    <property type="entry name" value="INNER MEMBRANE PROTEIN YABI"/>
    <property type="match status" value="1"/>
</dbReference>
<comment type="subcellular location">
    <subcellularLocation>
        <location evidence="1 7">Cell membrane</location>
        <topology evidence="1 7">Multi-pass membrane protein</topology>
    </subcellularLocation>
</comment>
<evidence type="ECO:0000313" key="9">
    <source>
        <dbReference type="EMBL" id="MBB3129932.1"/>
    </source>
</evidence>
<evidence type="ECO:0000256" key="4">
    <source>
        <dbReference type="ARBA" id="ARBA00022692"/>
    </source>
</evidence>
<evidence type="ECO:0000256" key="1">
    <source>
        <dbReference type="ARBA" id="ARBA00004651"/>
    </source>
</evidence>
<dbReference type="PANTHER" id="PTHR30353">
    <property type="entry name" value="INNER MEMBRANE PROTEIN DEDA-RELATED"/>
    <property type="match status" value="1"/>
</dbReference>
<evidence type="ECO:0000313" key="10">
    <source>
        <dbReference type="Proteomes" id="UP000517523"/>
    </source>
</evidence>
<gene>
    <name evidence="9" type="ORF">FHS19_004637</name>
</gene>
<organism evidence="9 10">
    <name type="scientific">Paenibacillus rhizosphaerae</name>
    <dbReference type="NCBI Taxonomy" id="297318"/>
    <lineage>
        <taxon>Bacteria</taxon>
        <taxon>Bacillati</taxon>
        <taxon>Bacillota</taxon>
        <taxon>Bacilli</taxon>
        <taxon>Bacillales</taxon>
        <taxon>Paenibacillaceae</taxon>
        <taxon>Paenibacillus</taxon>
    </lineage>
</organism>
<dbReference type="AlphaFoldDB" id="A0A839TT72"/>
<protein>
    <submittedName>
        <fullName evidence="9">Membrane protein DedA with SNARE-associated domain</fullName>
    </submittedName>
</protein>
<evidence type="ECO:0000256" key="6">
    <source>
        <dbReference type="ARBA" id="ARBA00023136"/>
    </source>
</evidence>
<dbReference type="Pfam" id="PF09335">
    <property type="entry name" value="VTT_dom"/>
    <property type="match status" value="1"/>
</dbReference>